<evidence type="ECO:0000259" key="1">
    <source>
        <dbReference type="Pfam" id="PF07883"/>
    </source>
</evidence>
<dbReference type="EMBL" id="CAJNOQ010005777">
    <property type="protein sequence ID" value="CAF1111146.1"/>
    <property type="molecule type" value="Genomic_DNA"/>
</dbReference>
<comment type="caution">
    <text evidence="2">The sequence shown here is derived from an EMBL/GenBank/DDBJ whole genome shotgun (WGS) entry which is preliminary data.</text>
</comment>
<dbReference type="EMBL" id="CAJOBC010005778">
    <property type="protein sequence ID" value="CAF3875554.1"/>
    <property type="molecule type" value="Genomic_DNA"/>
</dbReference>
<dbReference type="SUPFAM" id="SSF51182">
    <property type="entry name" value="RmlC-like cupins"/>
    <property type="match status" value="1"/>
</dbReference>
<dbReference type="Gene3D" id="2.60.120.10">
    <property type="entry name" value="Jelly Rolls"/>
    <property type="match status" value="1"/>
</dbReference>
<proteinExistence type="predicted"/>
<dbReference type="InterPro" id="IPR014710">
    <property type="entry name" value="RmlC-like_jellyroll"/>
</dbReference>
<dbReference type="AlphaFoldDB" id="A0A814PW08"/>
<organism evidence="2 4">
    <name type="scientific">Didymodactylos carnosus</name>
    <dbReference type="NCBI Taxonomy" id="1234261"/>
    <lineage>
        <taxon>Eukaryota</taxon>
        <taxon>Metazoa</taxon>
        <taxon>Spiralia</taxon>
        <taxon>Gnathifera</taxon>
        <taxon>Rotifera</taxon>
        <taxon>Eurotatoria</taxon>
        <taxon>Bdelloidea</taxon>
        <taxon>Philodinida</taxon>
        <taxon>Philodinidae</taxon>
        <taxon>Didymodactylos</taxon>
    </lineage>
</organism>
<protein>
    <recommendedName>
        <fullName evidence="1">Cupin type-2 domain-containing protein</fullName>
    </recommendedName>
</protein>
<sequence length="241" mass="27454">MSALIKMSVKKRTHWNTPVGRQSCEAKVSDPPGSCRSRIYLSKPCASATLNLGVTSLKSCTEVNLSWDYPTNNLTMIIETPFTQQHQSYAVNLDNYWLFGIQTYRILNGKEIEVKSNDNVVVENSDSNYQVILKLQAPPTLSLYVTDKEWRKHRFQLPVGWSGPWHTDPVPQFVIFLQGTGLWTTMDGTNRTFNTGDIYFGNDQASKKGHYSRNIGKVPIYQIAIQFASWPTTKYESCWLT</sequence>
<evidence type="ECO:0000313" key="2">
    <source>
        <dbReference type="EMBL" id="CAF1111146.1"/>
    </source>
</evidence>
<evidence type="ECO:0000313" key="4">
    <source>
        <dbReference type="Proteomes" id="UP000663829"/>
    </source>
</evidence>
<reference evidence="2" key="1">
    <citation type="submission" date="2021-02" db="EMBL/GenBank/DDBJ databases">
        <authorList>
            <person name="Nowell W R."/>
        </authorList>
    </citation>
    <scope>NUCLEOTIDE SEQUENCE</scope>
</reference>
<dbReference type="InterPro" id="IPR013096">
    <property type="entry name" value="Cupin_2"/>
</dbReference>
<evidence type="ECO:0000313" key="3">
    <source>
        <dbReference type="EMBL" id="CAF3875554.1"/>
    </source>
</evidence>
<dbReference type="Proteomes" id="UP000681722">
    <property type="component" value="Unassembled WGS sequence"/>
</dbReference>
<gene>
    <name evidence="2" type="ORF">GPM918_LOCUS19239</name>
    <name evidence="3" type="ORF">SRO942_LOCUS19238</name>
</gene>
<dbReference type="Proteomes" id="UP000663829">
    <property type="component" value="Unassembled WGS sequence"/>
</dbReference>
<dbReference type="InterPro" id="IPR011051">
    <property type="entry name" value="RmlC_Cupin_sf"/>
</dbReference>
<accession>A0A814PW08</accession>
<name>A0A814PW08_9BILA</name>
<keyword evidence="4" id="KW-1185">Reference proteome</keyword>
<feature type="domain" description="Cupin type-2" evidence="1">
    <location>
        <begin position="154"/>
        <end position="219"/>
    </location>
</feature>
<dbReference type="Pfam" id="PF07883">
    <property type="entry name" value="Cupin_2"/>
    <property type="match status" value="1"/>
</dbReference>